<comment type="caution">
    <text evidence="6">The sequence shown here is derived from an EMBL/GenBank/DDBJ whole genome shotgun (WGS) entry which is preliminary data.</text>
</comment>
<keyword evidence="1" id="KW-0547">Nucleotide-binding</keyword>
<evidence type="ECO:0000256" key="2">
    <source>
        <dbReference type="ARBA" id="ARBA00022840"/>
    </source>
</evidence>
<dbReference type="VEuPathDB" id="FungiDB:DD237_006770"/>
<feature type="domain" description="SMC hinge" evidence="5">
    <location>
        <begin position="6"/>
        <end position="91"/>
    </location>
</feature>
<dbReference type="InterPro" id="IPR036277">
    <property type="entry name" value="SMC_hinge_sf"/>
</dbReference>
<reference evidence="6 7" key="1">
    <citation type="submission" date="2018-06" db="EMBL/GenBank/DDBJ databases">
        <title>Comparative genomics of downy mildews reveals potential adaptations to biotrophy.</title>
        <authorList>
            <person name="Fletcher K."/>
            <person name="Klosterman S.J."/>
            <person name="Derevnina L."/>
            <person name="Martin F."/>
            <person name="Koike S."/>
            <person name="Reyes Chin-Wo S."/>
            <person name="Mou B."/>
            <person name="Michelmore R."/>
        </authorList>
    </citation>
    <scope>NUCLEOTIDE SEQUENCE [LARGE SCALE GENOMIC DNA]</scope>
    <source>
        <strain evidence="6 7">R14</strain>
    </source>
</reference>
<sequence>MPLEYSGLFGRLGDLGAIEGKYNVAISTACGALNNLVVATTSGAKAAPSGHQAPRLFKLVKVNDDKYLPAFYYALRDTLVTKDLDEASAIVYQGRQYKYRVVTLDGQLVEMSGAMSGGGEKLRKEQDVAKNHEANY</sequence>
<dbReference type="PANTHER" id="PTHR18937:SF172">
    <property type="entry name" value="STRUCTURAL MAINTENANCE OF CHROMOSOMES PROTEIN"/>
    <property type="match status" value="1"/>
</dbReference>
<dbReference type="SUPFAM" id="SSF75553">
    <property type="entry name" value="Smc hinge domain"/>
    <property type="match status" value="1"/>
</dbReference>
<proteinExistence type="predicted"/>
<feature type="region of interest" description="Disordered" evidence="4">
    <location>
        <begin position="115"/>
        <end position="136"/>
    </location>
</feature>
<keyword evidence="2" id="KW-0067">ATP-binding</keyword>
<dbReference type="InterPro" id="IPR010935">
    <property type="entry name" value="SMC_hinge"/>
</dbReference>
<evidence type="ECO:0000259" key="5">
    <source>
        <dbReference type="SMART" id="SM00968"/>
    </source>
</evidence>
<dbReference type="EMBL" id="QLLG01000711">
    <property type="protein sequence ID" value="RMX62324.1"/>
    <property type="molecule type" value="Genomic_DNA"/>
</dbReference>
<evidence type="ECO:0000256" key="3">
    <source>
        <dbReference type="ARBA" id="ARBA00023242"/>
    </source>
</evidence>
<dbReference type="AlphaFoldDB" id="A0A3M6V7B1"/>
<evidence type="ECO:0000313" key="7">
    <source>
        <dbReference type="Proteomes" id="UP000282087"/>
    </source>
</evidence>
<evidence type="ECO:0000256" key="4">
    <source>
        <dbReference type="SAM" id="MobiDB-lite"/>
    </source>
</evidence>
<evidence type="ECO:0000256" key="1">
    <source>
        <dbReference type="ARBA" id="ARBA00022741"/>
    </source>
</evidence>
<dbReference type="SMART" id="SM00968">
    <property type="entry name" value="SMC_hinge"/>
    <property type="match status" value="1"/>
</dbReference>
<dbReference type="Proteomes" id="UP000282087">
    <property type="component" value="Unassembled WGS sequence"/>
</dbReference>
<organism evidence="6 7">
    <name type="scientific">Peronospora effusa</name>
    <dbReference type="NCBI Taxonomy" id="542832"/>
    <lineage>
        <taxon>Eukaryota</taxon>
        <taxon>Sar</taxon>
        <taxon>Stramenopiles</taxon>
        <taxon>Oomycota</taxon>
        <taxon>Peronosporomycetes</taxon>
        <taxon>Peronosporales</taxon>
        <taxon>Peronosporaceae</taxon>
        <taxon>Peronospora</taxon>
    </lineage>
</organism>
<accession>A0A3M6V7B1</accession>
<gene>
    <name evidence="6" type="ORF">DD238_007907</name>
</gene>
<dbReference type="PANTHER" id="PTHR18937">
    <property type="entry name" value="STRUCTURAL MAINTENANCE OF CHROMOSOMES SMC FAMILY MEMBER"/>
    <property type="match status" value="1"/>
</dbReference>
<protein>
    <recommendedName>
        <fullName evidence="5">SMC hinge domain-containing protein</fullName>
    </recommendedName>
</protein>
<dbReference type="STRING" id="542832.A0A3M6V7B1"/>
<dbReference type="GO" id="GO:0005524">
    <property type="term" value="F:ATP binding"/>
    <property type="evidence" value="ECO:0007669"/>
    <property type="project" value="UniProtKB-KW"/>
</dbReference>
<keyword evidence="7" id="KW-1185">Reference proteome</keyword>
<dbReference type="Gene3D" id="3.30.70.1620">
    <property type="match status" value="1"/>
</dbReference>
<name>A0A3M6V7B1_9STRA</name>
<evidence type="ECO:0000313" key="6">
    <source>
        <dbReference type="EMBL" id="RMX62324.1"/>
    </source>
</evidence>
<feature type="compositionally biased region" description="Basic and acidic residues" evidence="4">
    <location>
        <begin position="120"/>
        <end position="136"/>
    </location>
</feature>
<dbReference type="GO" id="GO:0000796">
    <property type="term" value="C:condensin complex"/>
    <property type="evidence" value="ECO:0007669"/>
    <property type="project" value="TreeGrafter"/>
</dbReference>
<dbReference type="Gene3D" id="1.20.1060.20">
    <property type="match status" value="1"/>
</dbReference>
<dbReference type="Pfam" id="PF06470">
    <property type="entry name" value="SMC_hinge"/>
    <property type="match status" value="1"/>
</dbReference>
<dbReference type="GO" id="GO:0007076">
    <property type="term" value="P:mitotic chromosome condensation"/>
    <property type="evidence" value="ECO:0007669"/>
    <property type="project" value="TreeGrafter"/>
</dbReference>
<keyword evidence="3" id="KW-0539">Nucleus</keyword>